<sequence>MAPARTLQDAHFTPLNIGIIGGGIGGLATAIALRRSGHETTIYERSDFAGEVGASISCAANGMRWLTEWGVDIEKGDPVVLKKLINRDWKTGEPVSVYDLDDYEEKWGYVYNMFHRQYMHSMLMDCALDQEGKGTPAKLVCNHKCKAIDLESGTVTFHNNTTAKHDLVIGADGIGSVVRNLIGIFPEKRPASTSCLHANVTTEKARELGLVDYSLDSSLEYWGGHNTVNKIVLSPCNGGSLLSYYCFFPREKGDYAEQKWDADAPVEDLLDPYPDLDRQVFKHLEIGEEIRPWRLWVHDPYEHWSKGVVTILGDAAHPMMPDQSQGACMALEDAAALGIVFSPKYYQGDVKAALRLYEQVRKPRATKVQAAAARARENIHERIGFSSNTDNKLYSVKDEQQKLTIEEMNSYDMYKDVEGKLGLIPDNEGLPANGLPN</sequence>
<keyword evidence="5" id="KW-0503">Monooxygenase</keyword>
<accession>A0A6A6PL97</accession>
<keyword evidence="2" id="KW-0285">Flavoprotein</keyword>
<dbReference type="PANTHER" id="PTHR13789">
    <property type="entry name" value="MONOOXYGENASE"/>
    <property type="match status" value="1"/>
</dbReference>
<dbReference type="SUPFAM" id="SSF51905">
    <property type="entry name" value="FAD/NAD(P)-binding domain"/>
    <property type="match status" value="1"/>
</dbReference>
<dbReference type="InterPro" id="IPR036188">
    <property type="entry name" value="FAD/NAD-bd_sf"/>
</dbReference>
<dbReference type="OrthoDB" id="1047367at2759"/>
<dbReference type="AlphaFoldDB" id="A0A6A6PL97"/>
<reference evidence="7" key="1">
    <citation type="journal article" date="2020" name="Stud. Mycol.">
        <title>101 Dothideomycetes genomes: a test case for predicting lifestyles and emergence of pathogens.</title>
        <authorList>
            <person name="Haridas S."/>
            <person name="Albert R."/>
            <person name="Binder M."/>
            <person name="Bloem J."/>
            <person name="Labutti K."/>
            <person name="Salamov A."/>
            <person name="Andreopoulos B."/>
            <person name="Baker S."/>
            <person name="Barry K."/>
            <person name="Bills G."/>
            <person name="Bluhm B."/>
            <person name="Cannon C."/>
            <person name="Castanera R."/>
            <person name="Culley D."/>
            <person name="Daum C."/>
            <person name="Ezra D."/>
            <person name="Gonzalez J."/>
            <person name="Henrissat B."/>
            <person name="Kuo A."/>
            <person name="Liang C."/>
            <person name="Lipzen A."/>
            <person name="Lutzoni F."/>
            <person name="Magnuson J."/>
            <person name="Mondo S."/>
            <person name="Nolan M."/>
            <person name="Ohm R."/>
            <person name="Pangilinan J."/>
            <person name="Park H.-J."/>
            <person name="Ramirez L."/>
            <person name="Alfaro M."/>
            <person name="Sun H."/>
            <person name="Tritt A."/>
            <person name="Yoshinaga Y."/>
            <person name="Zwiers L.-H."/>
            <person name="Turgeon B."/>
            <person name="Goodwin S."/>
            <person name="Spatafora J."/>
            <person name="Crous P."/>
            <person name="Grigoriev I."/>
        </authorList>
    </citation>
    <scope>NUCLEOTIDE SEQUENCE</scope>
    <source>
        <strain evidence="7">CBS 113389</strain>
    </source>
</reference>
<dbReference type="FunFam" id="3.50.50.60:FF:000201">
    <property type="entry name" value="Salicylate hydroxylase protein"/>
    <property type="match status" value="1"/>
</dbReference>
<evidence type="ECO:0000256" key="4">
    <source>
        <dbReference type="ARBA" id="ARBA00023002"/>
    </source>
</evidence>
<dbReference type="PANTHER" id="PTHR13789:SF172">
    <property type="entry name" value="HYDROXYLASE, PUTATIVE (AFU_ORTHOLOGUE AFUA_1G12410)-RELATED"/>
    <property type="match status" value="1"/>
</dbReference>
<evidence type="ECO:0000256" key="5">
    <source>
        <dbReference type="ARBA" id="ARBA00023033"/>
    </source>
</evidence>
<dbReference type="GO" id="GO:0071949">
    <property type="term" value="F:FAD binding"/>
    <property type="evidence" value="ECO:0007669"/>
    <property type="project" value="InterPro"/>
</dbReference>
<dbReference type="InterPro" id="IPR002938">
    <property type="entry name" value="FAD-bd"/>
</dbReference>
<keyword evidence="8" id="KW-1185">Reference proteome</keyword>
<evidence type="ECO:0000313" key="7">
    <source>
        <dbReference type="EMBL" id="KAF2480840.1"/>
    </source>
</evidence>
<organism evidence="7 8">
    <name type="scientific">Neohortaea acidophila</name>
    <dbReference type="NCBI Taxonomy" id="245834"/>
    <lineage>
        <taxon>Eukaryota</taxon>
        <taxon>Fungi</taxon>
        <taxon>Dikarya</taxon>
        <taxon>Ascomycota</taxon>
        <taxon>Pezizomycotina</taxon>
        <taxon>Dothideomycetes</taxon>
        <taxon>Dothideomycetidae</taxon>
        <taxon>Mycosphaerellales</taxon>
        <taxon>Teratosphaeriaceae</taxon>
        <taxon>Neohortaea</taxon>
    </lineage>
</organism>
<dbReference type="Proteomes" id="UP000799767">
    <property type="component" value="Unassembled WGS sequence"/>
</dbReference>
<dbReference type="Pfam" id="PF01494">
    <property type="entry name" value="FAD_binding_3"/>
    <property type="match status" value="1"/>
</dbReference>
<dbReference type="EMBL" id="MU001639">
    <property type="protein sequence ID" value="KAF2480840.1"/>
    <property type="molecule type" value="Genomic_DNA"/>
</dbReference>
<protein>
    <submittedName>
        <fullName evidence="7">Putative salicylate hydroxylase</fullName>
    </submittedName>
</protein>
<evidence type="ECO:0000259" key="6">
    <source>
        <dbReference type="Pfam" id="PF01494"/>
    </source>
</evidence>
<keyword evidence="3" id="KW-0274">FAD</keyword>
<evidence type="ECO:0000313" key="8">
    <source>
        <dbReference type="Proteomes" id="UP000799767"/>
    </source>
</evidence>
<dbReference type="GO" id="GO:0004497">
    <property type="term" value="F:monooxygenase activity"/>
    <property type="evidence" value="ECO:0007669"/>
    <property type="project" value="UniProtKB-KW"/>
</dbReference>
<dbReference type="PRINTS" id="PR00420">
    <property type="entry name" value="RNGMNOXGNASE"/>
</dbReference>
<evidence type="ECO:0000256" key="3">
    <source>
        <dbReference type="ARBA" id="ARBA00022827"/>
    </source>
</evidence>
<dbReference type="RefSeq" id="XP_033587410.1">
    <property type="nucleotide sequence ID" value="XM_033734424.1"/>
</dbReference>
<feature type="domain" description="FAD-binding" evidence="6">
    <location>
        <begin position="17"/>
        <end position="369"/>
    </location>
</feature>
<dbReference type="Gene3D" id="3.50.50.60">
    <property type="entry name" value="FAD/NAD(P)-binding domain"/>
    <property type="match status" value="1"/>
</dbReference>
<dbReference type="InterPro" id="IPR050493">
    <property type="entry name" value="FAD-dep_Monooxygenase_BioMet"/>
</dbReference>
<keyword evidence="4" id="KW-0560">Oxidoreductase</keyword>
<dbReference type="GeneID" id="54475426"/>
<evidence type="ECO:0000256" key="1">
    <source>
        <dbReference type="ARBA" id="ARBA00007992"/>
    </source>
</evidence>
<proteinExistence type="inferred from homology"/>
<evidence type="ECO:0000256" key="2">
    <source>
        <dbReference type="ARBA" id="ARBA00022630"/>
    </source>
</evidence>
<gene>
    <name evidence="7" type="ORF">BDY17DRAFT_302485</name>
</gene>
<comment type="similarity">
    <text evidence="1">Belongs to the paxM FAD-dependent monooxygenase family.</text>
</comment>
<name>A0A6A6PL97_9PEZI</name>
<dbReference type="SUPFAM" id="SSF54373">
    <property type="entry name" value="FAD-linked reductases, C-terminal domain"/>
    <property type="match status" value="1"/>
</dbReference>